<keyword evidence="2" id="KW-0547">Nucleotide-binding</keyword>
<proteinExistence type="predicted"/>
<reference evidence="5 6" key="1">
    <citation type="submission" date="2019-02" db="EMBL/GenBank/DDBJ databases">
        <title>Deep-cultivation of Planctomycetes and their phenomic and genomic characterization uncovers novel biology.</title>
        <authorList>
            <person name="Wiegand S."/>
            <person name="Jogler M."/>
            <person name="Boedeker C."/>
            <person name="Pinto D."/>
            <person name="Vollmers J."/>
            <person name="Rivas-Marin E."/>
            <person name="Kohn T."/>
            <person name="Peeters S.H."/>
            <person name="Heuer A."/>
            <person name="Rast P."/>
            <person name="Oberbeckmann S."/>
            <person name="Bunk B."/>
            <person name="Jeske O."/>
            <person name="Meyerdierks A."/>
            <person name="Storesund J.E."/>
            <person name="Kallscheuer N."/>
            <person name="Luecker S."/>
            <person name="Lage O.M."/>
            <person name="Pohl T."/>
            <person name="Merkel B.J."/>
            <person name="Hornburger P."/>
            <person name="Mueller R.-W."/>
            <person name="Bruemmer F."/>
            <person name="Labrenz M."/>
            <person name="Spormann A.M."/>
            <person name="Op den Camp H."/>
            <person name="Overmann J."/>
            <person name="Amann R."/>
            <person name="Jetten M.S.M."/>
            <person name="Mascher T."/>
            <person name="Medema M.H."/>
            <person name="Devos D.P."/>
            <person name="Kaster A.-K."/>
            <person name="Ovreas L."/>
            <person name="Rohde M."/>
            <person name="Galperin M.Y."/>
            <person name="Jogler C."/>
        </authorList>
    </citation>
    <scope>NUCLEOTIDE SEQUENCE [LARGE SCALE GENOMIC DNA]</scope>
    <source>
        <strain evidence="5 6">K23_9</strain>
    </source>
</reference>
<accession>A0A517NVN1</accession>
<keyword evidence="6" id="KW-1185">Reference proteome</keyword>
<feature type="domain" description="ABC transporter" evidence="4">
    <location>
        <begin position="11"/>
        <end position="237"/>
    </location>
</feature>
<dbReference type="CDD" id="cd03230">
    <property type="entry name" value="ABC_DR_subfamily_A"/>
    <property type="match status" value="1"/>
</dbReference>
<dbReference type="PANTHER" id="PTHR42939:SF1">
    <property type="entry name" value="ABC TRANSPORTER ATP-BINDING PROTEIN ALBC-RELATED"/>
    <property type="match status" value="1"/>
</dbReference>
<name>A0A517NVN1_9BACT</name>
<dbReference type="GO" id="GO:0005524">
    <property type="term" value="F:ATP binding"/>
    <property type="evidence" value="ECO:0007669"/>
    <property type="project" value="UniProtKB-KW"/>
</dbReference>
<evidence type="ECO:0000313" key="5">
    <source>
        <dbReference type="EMBL" id="QDT11179.1"/>
    </source>
</evidence>
<protein>
    <submittedName>
        <fullName evidence="5">ABC transporter ATP-binding protein YtrB</fullName>
    </submittedName>
</protein>
<dbReference type="InterPro" id="IPR003439">
    <property type="entry name" value="ABC_transporter-like_ATP-bd"/>
</dbReference>
<dbReference type="InterPro" id="IPR017871">
    <property type="entry name" value="ABC_transporter-like_CS"/>
</dbReference>
<dbReference type="PROSITE" id="PS00211">
    <property type="entry name" value="ABC_TRANSPORTER_1"/>
    <property type="match status" value="1"/>
</dbReference>
<dbReference type="GO" id="GO:0016887">
    <property type="term" value="F:ATP hydrolysis activity"/>
    <property type="evidence" value="ECO:0007669"/>
    <property type="project" value="InterPro"/>
</dbReference>
<keyword evidence="1" id="KW-0813">Transport</keyword>
<sequence>MSDSIHTKVAVSVEGLSRSFRGKAALSDVNLLIPEGSVFGLVGLNGAGKTTLIRHLMGLLKAKHGTVRVFGQNPVESPDKLLKRVGYMTEEDSLPKWMRVGDMLDFSRAIYPSWDNAYCVELCDMFGLTRTAKLSEMSKGQRARVGLLIAIAHRPELLILDEPSSGLDPIARSDILEAIIRTVSEDGRTVLFSSHLLDEVDRVCDSVALMLNGTIIESITVEKLESRYSEIICRPNESWAHAPSVPGVFGWKSSVDEWSAVVDDTALKDRSQLDALPITQTRDISLLRWFAARTGKVPVDDANESTANDAEEPSHV</sequence>
<dbReference type="EMBL" id="CP036526">
    <property type="protein sequence ID" value="QDT11179.1"/>
    <property type="molecule type" value="Genomic_DNA"/>
</dbReference>
<dbReference type="AlphaFoldDB" id="A0A517NVN1"/>
<dbReference type="RefSeq" id="WP_145419019.1">
    <property type="nucleotide sequence ID" value="NZ_CP036526.1"/>
</dbReference>
<organism evidence="5 6">
    <name type="scientific">Stieleria marina</name>
    <dbReference type="NCBI Taxonomy" id="1930275"/>
    <lineage>
        <taxon>Bacteria</taxon>
        <taxon>Pseudomonadati</taxon>
        <taxon>Planctomycetota</taxon>
        <taxon>Planctomycetia</taxon>
        <taxon>Pirellulales</taxon>
        <taxon>Pirellulaceae</taxon>
        <taxon>Stieleria</taxon>
    </lineage>
</organism>
<dbReference type="Gene3D" id="3.40.50.300">
    <property type="entry name" value="P-loop containing nucleotide triphosphate hydrolases"/>
    <property type="match status" value="1"/>
</dbReference>
<evidence type="ECO:0000259" key="4">
    <source>
        <dbReference type="PROSITE" id="PS50893"/>
    </source>
</evidence>
<dbReference type="InterPro" id="IPR051782">
    <property type="entry name" value="ABC_Transporter_VariousFunc"/>
</dbReference>
<gene>
    <name evidence="5" type="primary">ytrB_2</name>
    <name evidence="5" type="ORF">K239x_31730</name>
</gene>
<dbReference type="InterPro" id="IPR027417">
    <property type="entry name" value="P-loop_NTPase"/>
</dbReference>
<dbReference type="SMART" id="SM00382">
    <property type="entry name" value="AAA"/>
    <property type="match status" value="1"/>
</dbReference>
<evidence type="ECO:0000256" key="3">
    <source>
        <dbReference type="ARBA" id="ARBA00022840"/>
    </source>
</evidence>
<dbReference type="InterPro" id="IPR003593">
    <property type="entry name" value="AAA+_ATPase"/>
</dbReference>
<evidence type="ECO:0000313" key="6">
    <source>
        <dbReference type="Proteomes" id="UP000319817"/>
    </source>
</evidence>
<dbReference type="PANTHER" id="PTHR42939">
    <property type="entry name" value="ABC TRANSPORTER ATP-BINDING PROTEIN ALBC-RELATED"/>
    <property type="match status" value="1"/>
</dbReference>
<dbReference type="SUPFAM" id="SSF52540">
    <property type="entry name" value="P-loop containing nucleoside triphosphate hydrolases"/>
    <property type="match status" value="1"/>
</dbReference>
<dbReference type="Pfam" id="PF00005">
    <property type="entry name" value="ABC_tran"/>
    <property type="match status" value="1"/>
</dbReference>
<evidence type="ECO:0000256" key="2">
    <source>
        <dbReference type="ARBA" id="ARBA00022741"/>
    </source>
</evidence>
<keyword evidence="3 5" id="KW-0067">ATP-binding</keyword>
<dbReference type="PROSITE" id="PS50893">
    <property type="entry name" value="ABC_TRANSPORTER_2"/>
    <property type="match status" value="1"/>
</dbReference>
<dbReference type="OrthoDB" id="9795548at2"/>
<dbReference type="Proteomes" id="UP000319817">
    <property type="component" value="Chromosome"/>
</dbReference>
<evidence type="ECO:0000256" key="1">
    <source>
        <dbReference type="ARBA" id="ARBA00022448"/>
    </source>
</evidence>